<protein>
    <recommendedName>
        <fullName evidence="4">U-box domain-containing protein</fullName>
    </recommendedName>
</protein>
<dbReference type="EMBL" id="CAKKNE010000002">
    <property type="protein sequence ID" value="CAH0368975.1"/>
    <property type="molecule type" value="Genomic_DNA"/>
</dbReference>
<feature type="compositionally biased region" description="Pro residues" evidence="1">
    <location>
        <begin position="445"/>
        <end position="454"/>
    </location>
</feature>
<reference evidence="2" key="1">
    <citation type="submission" date="2021-11" db="EMBL/GenBank/DDBJ databases">
        <authorList>
            <consortium name="Genoscope - CEA"/>
            <person name="William W."/>
        </authorList>
    </citation>
    <scope>NUCLEOTIDE SEQUENCE</scope>
</reference>
<feature type="compositionally biased region" description="Pro residues" evidence="1">
    <location>
        <begin position="542"/>
        <end position="551"/>
    </location>
</feature>
<feature type="compositionally biased region" description="Pro residues" evidence="1">
    <location>
        <begin position="316"/>
        <end position="328"/>
    </location>
</feature>
<organism evidence="2 3">
    <name type="scientific">Pelagomonas calceolata</name>
    <dbReference type="NCBI Taxonomy" id="35677"/>
    <lineage>
        <taxon>Eukaryota</taxon>
        <taxon>Sar</taxon>
        <taxon>Stramenopiles</taxon>
        <taxon>Ochrophyta</taxon>
        <taxon>Pelagophyceae</taxon>
        <taxon>Pelagomonadales</taxon>
        <taxon>Pelagomonadaceae</taxon>
        <taxon>Pelagomonas</taxon>
    </lineage>
</organism>
<feature type="region of interest" description="Disordered" evidence="1">
    <location>
        <begin position="406"/>
        <end position="480"/>
    </location>
</feature>
<feature type="region of interest" description="Disordered" evidence="1">
    <location>
        <begin position="495"/>
        <end position="591"/>
    </location>
</feature>
<feature type="region of interest" description="Disordered" evidence="1">
    <location>
        <begin position="186"/>
        <end position="390"/>
    </location>
</feature>
<dbReference type="AlphaFoldDB" id="A0A8J2SC42"/>
<feature type="compositionally biased region" description="Low complexity" evidence="1">
    <location>
        <begin position="412"/>
        <end position="436"/>
    </location>
</feature>
<proteinExistence type="predicted"/>
<evidence type="ECO:0000313" key="3">
    <source>
        <dbReference type="Proteomes" id="UP000789595"/>
    </source>
</evidence>
<feature type="compositionally biased region" description="Low complexity" evidence="1">
    <location>
        <begin position="358"/>
        <end position="390"/>
    </location>
</feature>
<evidence type="ECO:0008006" key="4">
    <source>
        <dbReference type="Google" id="ProtNLM"/>
    </source>
</evidence>
<dbReference type="Proteomes" id="UP000789595">
    <property type="component" value="Unassembled WGS sequence"/>
</dbReference>
<sequence>MAGAASSPSALAAWTCPLTGQLFVEPVLYLAPNDGAAQIYERAALEQQLASLGITGDDRGRLVPVEAVRFAVEAAVARGEAPAPAREAWIGGALAAAARAALQTHDLGSLRRVCAAAAAAGDALSKDGAALFVEGLPAELRDEAESILDAKQVDVTPLQARARGRIERRRHAERIAFALRWSARRERHTTTPRSTRRISWDPDLSREAPFPSPLAETPHRDWPLHAATSAPASPEAATETRGRFRVSRGADVVPTPPPTPPPPRKRPSCAATPPAPPRVTTPRSLTRFQAARRAAQASDKAASTLQRAWKAHRPAAPEPTEPTEPSPPTGRRARTSMTGRPVTRRTPRKRAPVWASPDGAEAAAAAAAGRAATAAATAQAAAREAATAADAAEAIEEIVGAVLDTVADEPSDVSADAPSDVPSDASDAPVAPLAVPEELDADEPAPGPATPPARPAGAPHARPAKSPRPDGEEVADVSYTESELAVLCTPAAATASRELAADSISASRETPRPPSARRPRRATPRALASPLRCATNETPKVVPGPKPALPPRPKKISPRCVTAFPPAESPPAAKDSLPLVLPGGRKLPPVV</sequence>
<name>A0A8J2SC42_9STRA</name>
<feature type="compositionally biased region" description="Basic residues" evidence="1">
    <location>
        <begin position="342"/>
        <end position="351"/>
    </location>
</feature>
<gene>
    <name evidence="2" type="ORF">PECAL_2P20770</name>
</gene>
<feature type="compositionally biased region" description="Low complexity" evidence="1">
    <location>
        <begin position="280"/>
        <end position="303"/>
    </location>
</feature>
<evidence type="ECO:0000256" key="1">
    <source>
        <dbReference type="SAM" id="MobiDB-lite"/>
    </source>
</evidence>
<evidence type="ECO:0000313" key="2">
    <source>
        <dbReference type="EMBL" id="CAH0368975.1"/>
    </source>
</evidence>
<accession>A0A8J2SC42</accession>
<feature type="compositionally biased region" description="Low complexity" evidence="1">
    <location>
        <begin position="226"/>
        <end position="239"/>
    </location>
</feature>
<keyword evidence="3" id="KW-1185">Reference proteome</keyword>
<comment type="caution">
    <text evidence="2">The sequence shown here is derived from an EMBL/GenBank/DDBJ whole genome shotgun (WGS) entry which is preliminary data.</text>
</comment>